<evidence type="ECO:0000256" key="1">
    <source>
        <dbReference type="ARBA" id="ARBA00004123"/>
    </source>
</evidence>
<keyword evidence="9" id="KW-1185">Reference proteome</keyword>
<dbReference type="InterPro" id="IPR051164">
    <property type="entry name" value="NmrA-like_oxidored"/>
</dbReference>
<evidence type="ECO:0000256" key="2">
    <source>
        <dbReference type="ARBA" id="ARBA00004556"/>
    </source>
</evidence>
<dbReference type="InterPro" id="IPR008030">
    <property type="entry name" value="NmrA-like"/>
</dbReference>
<evidence type="ECO:0000313" key="9">
    <source>
        <dbReference type="Proteomes" id="UP000515153"/>
    </source>
</evidence>
<evidence type="ECO:0000256" key="4">
    <source>
        <dbReference type="ARBA" id="ARBA00022490"/>
    </source>
</evidence>
<dbReference type="GO" id="GO:0048471">
    <property type="term" value="C:perinuclear region of cytoplasm"/>
    <property type="evidence" value="ECO:0007669"/>
    <property type="project" value="UniProtKB-SubCell"/>
</dbReference>
<evidence type="ECO:0000256" key="5">
    <source>
        <dbReference type="ARBA" id="ARBA00022857"/>
    </source>
</evidence>
<dbReference type="RefSeq" id="XP_030976601.1">
    <property type="nucleotide sequence ID" value="XM_031131685.1"/>
</dbReference>
<comment type="similarity">
    <text evidence="3">Belongs to the NmrA-type oxidoreductase family.</text>
</comment>
<dbReference type="CDD" id="cd05251">
    <property type="entry name" value="NmrA_like_SDR_a"/>
    <property type="match status" value="1"/>
</dbReference>
<reference evidence="10" key="2">
    <citation type="submission" date="2019-10" db="EMBL/GenBank/DDBJ databases">
        <authorList>
            <consortium name="NCBI Genome Project"/>
        </authorList>
    </citation>
    <scope>NUCLEOTIDE SEQUENCE</scope>
    <source>
        <strain evidence="10">NI907</strain>
    </source>
</reference>
<evidence type="ECO:0000256" key="7">
    <source>
        <dbReference type="ARBA" id="ARBA00040296"/>
    </source>
</evidence>
<gene>
    <name evidence="10" type="ORF">PgNI_11721</name>
</gene>
<comment type="subcellular location">
    <subcellularLocation>
        <location evidence="2">Cytoplasm</location>
        <location evidence="2">Perinuclear region</location>
    </subcellularLocation>
    <subcellularLocation>
        <location evidence="1">Nucleus</location>
    </subcellularLocation>
</comment>
<dbReference type="InterPro" id="IPR036291">
    <property type="entry name" value="NAD(P)-bd_dom_sf"/>
</dbReference>
<dbReference type="FunFam" id="3.40.50.720:FF:000181">
    <property type="entry name" value="NmrA-like family domain-containing protein 1"/>
    <property type="match status" value="1"/>
</dbReference>
<dbReference type="AlphaFoldDB" id="A0A6P8ANW6"/>
<organism evidence="9 10">
    <name type="scientific">Pyricularia grisea</name>
    <name type="common">Crabgrass-specific blast fungus</name>
    <name type="synonym">Magnaporthe grisea</name>
    <dbReference type="NCBI Taxonomy" id="148305"/>
    <lineage>
        <taxon>Eukaryota</taxon>
        <taxon>Fungi</taxon>
        <taxon>Dikarya</taxon>
        <taxon>Ascomycota</taxon>
        <taxon>Pezizomycotina</taxon>
        <taxon>Sordariomycetes</taxon>
        <taxon>Sordariomycetidae</taxon>
        <taxon>Magnaporthales</taxon>
        <taxon>Pyriculariaceae</taxon>
        <taxon>Pyricularia</taxon>
    </lineage>
</organism>
<feature type="domain" description="NmrA-like" evidence="8">
    <location>
        <begin position="4"/>
        <end position="311"/>
    </location>
</feature>
<reference evidence="10" key="3">
    <citation type="submission" date="2025-08" db="UniProtKB">
        <authorList>
            <consortium name="RefSeq"/>
        </authorList>
    </citation>
    <scope>IDENTIFICATION</scope>
    <source>
        <strain evidence="10">NI907</strain>
    </source>
</reference>
<proteinExistence type="inferred from homology"/>
<keyword evidence="6" id="KW-0539">Nucleus</keyword>
<accession>A0A6P8ANW6</accession>
<dbReference type="Proteomes" id="UP000515153">
    <property type="component" value="Chromosome V"/>
</dbReference>
<dbReference type="GeneID" id="41966590"/>
<name>A0A6P8ANW6_PYRGI</name>
<dbReference type="OrthoDB" id="300709at2759"/>
<dbReference type="KEGG" id="pgri:PgNI_11721"/>
<dbReference type="SUPFAM" id="SSF51735">
    <property type="entry name" value="NAD(P)-binding Rossmann-fold domains"/>
    <property type="match status" value="1"/>
</dbReference>
<evidence type="ECO:0000259" key="8">
    <source>
        <dbReference type="Pfam" id="PF05368"/>
    </source>
</evidence>
<dbReference type="GO" id="GO:0005634">
    <property type="term" value="C:nucleus"/>
    <property type="evidence" value="ECO:0007669"/>
    <property type="project" value="UniProtKB-SubCell"/>
</dbReference>
<dbReference type="Gene3D" id="3.90.25.10">
    <property type="entry name" value="UDP-galactose 4-epimerase, domain 1"/>
    <property type="match status" value="1"/>
</dbReference>
<reference evidence="9 10" key="1">
    <citation type="journal article" date="2019" name="Mol. Biol. Evol.">
        <title>Blast fungal genomes show frequent chromosomal changes, gene gains and losses, and effector gene turnover.</title>
        <authorList>
            <person name="Gomez Luciano L.B."/>
            <person name="Jason Tsai I."/>
            <person name="Chuma I."/>
            <person name="Tosa Y."/>
            <person name="Chen Y.H."/>
            <person name="Li J.Y."/>
            <person name="Li M.Y."/>
            <person name="Jade Lu M.Y."/>
            <person name="Nakayashiki H."/>
            <person name="Li W.H."/>
        </authorList>
    </citation>
    <scope>NUCLEOTIDE SEQUENCE [LARGE SCALE GENOMIC DNA]</scope>
    <source>
        <strain evidence="9 10">NI907</strain>
    </source>
</reference>
<dbReference type="PANTHER" id="PTHR42748:SF31">
    <property type="entry name" value="NMRA-LIKE DOMAIN-CONTAINING PROTEIN-RELATED"/>
    <property type="match status" value="1"/>
</dbReference>
<evidence type="ECO:0000313" key="10">
    <source>
        <dbReference type="RefSeq" id="XP_030976601.1"/>
    </source>
</evidence>
<keyword evidence="5" id="KW-0521">NADP</keyword>
<protein>
    <recommendedName>
        <fullName evidence="7">NmrA-like family domain-containing protein 1</fullName>
    </recommendedName>
</protein>
<dbReference type="PANTHER" id="PTHR42748">
    <property type="entry name" value="NITROGEN METABOLITE REPRESSION PROTEIN NMRA FAMILY MEMBER"/>
    <property type="match status" value="1"/>
</dbReference>
<dbReference type="Pfam" id="PF05368">
    <property type="entry name" value="NmrA"/>
    <property type="match status" value="1"/>
</dbReference>
<keyword evidence="4" id="KW-0963">Cytoplasm</keyword>
<evidence type="ECO:0000256" key="6">
    <source>
        <dbReference type="ARBA" id="ARBA00023242"/>
    </source>
</evidence>
<sequence>MVSKKIITVFGATGKQGGSIVEKFISDPKLKEQWTVRGITRDVSKDSAKRLASLGIEVVSADMDDKESLLKAIAGSHTVFSVTNYWEKMSMDGEIQQGKNVADAAKEAGVQHFIWSSLINVTNVSKGKLSKVYHFDSKAEVEDYVRSIGIPATFFLAGFYLSNFKSPMWFRPTGPDNAWTFSVPGPSTSPVPVYDVSDTGKYIKAIVLNRDALLGGHVLGATEFNTFDELLVEFKRAFPRDGANARFHELSDEEYLEGMKSAGMPDFVGEEMLQNIQLLSQFGYYGDESLDETHRLVEGAGERLTTWSEWLSGPAGFKDLQ</sequence>
<evidence type="ECO:0000256" key="3">
    <source>
        <dbReference type="ARBA" id="ARBA00006328"/>
    </source>
</evidence>
<dbReference type="Gene3D" id="3.40.50.720">
    <property type="entry name" value="NAD(P)-binding Rossmann-like Domain"/>
    <property type="match status" value="1"/>
</dbReference>